<gene>
    <name evidence="6" type="ORF">GTP77_01670</name>
</gene>
<evidence type="ECO:0000259" key="5">
    <source>
        <dbReference type="PROSITE" id="PS50931"/>
    </source>
</evidence>
<dbReference type="EMBL" id="WWCU01000001">
    <property type="protein sequence ID" value="MYN06041.1"/>
    <property type="molecule type" value="Genomic_DNA"/>
</dbReference>
<comment type="similarity">
    <text evidence="1">Belongs to the LysR transcriptional regulatory family.</text>
</comment>
<dbReference type="SUPFAM" id="SSF46785">
    <property type="entry name" value="Winged helix' DNA-binding domain"/>
    <property type="match status" value="1"/>
</dbReference>
<feature type="domain" description="HTH lysR-type" evidence="5">
    <location>
        <begin position="4"/>
        <end position="60"/>
    </location>
</feature>
<dbReference type="InterPro" id="IPR000847">
    <property type="entry name" value="LysR_HTH_N"/>
</dbReference>
<dbReference type="InterPro" id="IPR036388">
    <property type="entry name" value="WH-like_DNA-bd_sf"/>
</dbReference>
<dbReference type="PROSITE" id="PS50931">
    <property type="entry name" value="HTH_LYSR"/>
    <property type="match status" value="1"/>
</dbReference>
<dbReference type="PANTHER" id="PTHR30579:SF2">
    <property type="entry name" value="HTH-TYPE TRANSCRIPTIONAL REGULATOR ARGP"/>
    <property type="match status" value="1"/>
</dbReference>
<evidence type="ECO:0000313" key="6">
    <source>
        <dbReference type="EMBL" id="MYN06041.1"/>
    </source>
</evidence>
<comment type="caution">
    <text evidence="6">The sequence shown here is derived from an EMBL/GenBank/DDBJ whole genome shotgun (WGS) entry which is preliminary data.</text>
</comment>
<evidence type="ECO:0000256" key="4">
    <source>
        <dbReference type="ARBA" id="ARBA00023163"/>
    </source>
</evidence>
<dbReference type="PRINTS" id="PR00039">
    <property type="entry name" value="HTHLYSR"/>
</dbReference>
<keyword evidence="7" id="KW-1185">Reference proteome</keyword>
<name>A0A7X4KLG6_9BURK</name>
<sequence length="303" mass="32008">MGNLDYKALAVLDAVASHGSFEKAASALGISQSAVSQRIKALEDSSGRLLVVRGVPCVPTGLGQRLISHHRNVRLMEASLDIDLGNRVSMPEISLAVDAASLATWFPLALPPLLTPPRCQLDVRQAGRERALHMVQEGSVFGAVAARWDGAGKGEGTAGLNGPATVPLGVMRYLCVATPAFAGHWFGDGFSAEAVQLAPAVVSERAAMARFLAGAVGEQGSFPHHTLPVSPALYECIYGGLAYGLLPQLHAAGAIDSERLVDVAPGHVLDVPLDWHAWNLDTPFTRALSEQITSSARRYLLQP</sequence>
<dbReference type="RefSeq" id="WP_161070413.1">
    <property type="nucleotide sequence ID" value="NZ_CP086370.1"/>
</dbReference>
<proteinExistence type="inferred from homology"/>
<organism evidence="6 7">
    <name type="scientific">Pseudoduganella aquatica</name>
    <dbReference type="NCBI Taxonomy" id="2660641"/>
    <lineage>
        <taxon>Bacteria</taxon>
        <taxon>Pseudomonadati</taxon>
        <taxon>Pseudomonadota</taxon>
        <taxon>Betaproteobacteria</taxon>
        <taxon>Burkholderiales</taxon>
        <taxon>Oxalobacteraceae</taxon>
        <taxon>Telluria group</taxon>
        <taxon>Pseudoduganella</taxon>
    </lineage>
</organism>
<keyword evidence="3 6" id="KW-0238">DNA-binding</keyword>
<dbReference type="NCBIfam" id="NF002964">
    <property type="entry name" value="PRK03635.1"/>
    <property type="match status" value="1"/>
</dbReference>
<evidence type="ECO:0000256" key="3">
    <source>
        <dbReference type="ARBA" id="ARBA00023125"/>
    </source>
</evidence>
<dbReference type="Proteomes" id="UP000450676">
    <property type="component" value="Unassembled WGS sequence"/>
</dbReference>
<dbReference type="GO" id="GO:0003700">
    <property type="term" value="F:DNA-binding transcription factor activity"/>
    <property type="evidence" value="ECO:0007669"/>
    <property type="project" value="InterPro"/>
</dbReference>
<dbReference type="Pfam" id="PF00126">
    <property type="entry name" value="HTH_1"/>
    <property type="match status" value="1"/>
</dbReference>
<dbReference type="Gene3D" id="3.40.190.290">
    <property type="match status" value="1"/>
</dbReference>
<dbReference type="InterPro" id="IPR050176">
    <property type="entry name" value="LTTR"/>
</dbReference>
<dbReference type="Gene3D" id="1.10.10.10">
    <property type="entry name" value="Winged helix-like DNA-binding domain superfamily/Winged helix DNA-binding domain"/>
    <property type="match status" value="1"/>
</dbReference>
<accession>A0A7X4KLG6</accession>
<reference evidence="6 7" key="1">
    <citation type="submission" date="2019-12" db="EMBL/GenBank/DDBJ databases">
        <title>Novel species isolated from a subtropical stream in China.</title>
        <authorList>
            <person name="Lu H."/>
        </authorList>
    </citation>
    <scope>NUCLEOTIDE SEQUENCE [LARGE SCALE GENOMIC DNA]</scope>
    <source>
        <strain evidence="6 7">FT127W</strain>
    </source>
</reference>
<dbReference type="InterPro" id="IPR036390">
    <property type="entry name" value="WH_DNA-bd_sf"/>
</dbReference>
<keyword evidence="4" id="KW-0804">Transcription</keyword>
<evidence type="ECO:0000313" key="7">
    <source>
        <dbReference type="Proteomes" id="UP000450676"/>
    </source>
</evidence>
<dbReference type="AlphaFoldDB" id="A0A7X4KLG6"/>
<dbReference type="PANTHER" id="PTHR30579">
    <property type="entry name" value="TRANSCRIPTIONAL REGULATOR"/>
    <property type="match status" value="1"/>
</dbReference>
<dbReference type="GO" id="GO:0003677">
    <property type="term" value="F:DNA binding"/>
    <property type="evidence" value="ECO:0007669"/>
    <property type="project" value="UniProtKB-KW"/>
</dbReference>
<evidence type="ECO:0000256" key="2">
    <source>
        <dbReference type="ARBA" id="ARBA00023015"/>
    </source>
</evidence>
<protein>
    <submittedName>
        <fullName evidence="6">ArgP/LysG family DNA-binding transcriptional regulator</fullName>
    </submittedName>
</protein>
<dbReference type="SUPFAM" id="SSF53850">
    <property type="entry name" value="Periplasmic binding protein-like II"/>
    <property type="match status" value="1"/>
</dbReference>
<keyword evidence="2" id="KW-0805">Transcription regulation</keyword>
<evidence type="ECO:0000256" key="1">
    <source>
        <dbReference type="ARBA" id="ARBA00009437"/>
    </source>
</evidence>